<organism evidence="14 15">
    <name type="scientific">Pseudazoarcus pumilus</name>
    <dbReference type="NCBI Taxonomy" id="2067960"/>
    <lineage>
        <taxon>Bacteria</taxon>
        <taxon>Pseudomonadati</taxon>
        <taxon>Pseudomonadota</taxon>
        <taxon>Betaproteobacteria</taxon>
        <taxon>Rhodocyclales</taxon>
        <taxon>Zoogloeaceae</taxon>
        <taxon>Pseudazoarcus</taxon>
    </lineage>
</organism>
<feature type="domain" description="Flagellar M-ring C-terminal" evidence="13">
    <location>
        <begin position="285"/>
        <end position="460"/>
    </location>
</feature>
<evidence type="ECO:0000256" key="9">
    <source>
        <dbReference type="PIRNR" id="PIRNR004862"/>
    </source>
</evidence>
<keyword evidence="7 11" id="KW-0472">Membrane</keyword>
<keyword evidence="5 11" id="KW-0812">Transmembrane</keyword>
<dbReference type="GO" id="GO:0071973">
    <property type="term" value="P:bacterial-type flagellum-dependent cell motility"/>
    <property type="evidence" value="ECO:0007669"/>
    <property type="project" value="InterPro"/>
</dbReference>
<dbReference type="NCBIfam" id="TIGR00206">
    <property type="entry name" value="fliF"/>
    <property type="match status" value="1"/>
</dbReference>
<gene>
    <name evidence="14" type="ORF">C0099_11690</name>
</gene>
<feature type="region of interest" description="Disordered" evidence="10">
    <location>
        <begin position="514"/>
        <end position="535"/>
    </location>
</feature>
<feature type="domain" description="Flagellar M-ring N-terminal" evidence="12">
    <location>
        <begin position="77"/>
        <end position="251"/>
    </location>
</feature>
<feature type="transmembrane region" description="Helical" evidence="11">
    <location>
        <begin position="56"/>
        <end position="75"/>
    </location>
</feature>
<proteinExistence type="inferred from homology"/>
<evidence type="ECO:0000256" key="1">
    <source>
        <dbReference type="ARBA" id="ARBA00004117"/>
    </source>
</evidence>
<evidence type="ECO:0000256" key="8">
    <source>
        <dbReference type="ARBA" id="ARBA00023143"/>
    </source>
</evidence>
<comment type="similarity">
    <text evidence="3 9">Belongs to the FliF family.</text>
</comment>
<keyword evidence="14" id="KW-0969">Cilium</keyword>
<keyword evidence="8 9" id="KW-0975">Bacterial flagellum</keyword>
<dbReference type="PANTHER" id="PTHR30046">
    <property type="entry name" value="FLAGELLAR M-RING PROTEIN"/>
    <property type="match status" value="1"/>
</dbReference>
<dbReference type="InterPro" id="IPR013556">
    <property type="entry name" value="Flag_M-ring_C"/>
</dbReference>
<feature type="compositionally biased region" description="Low complexity" evidence="10">
    <location>
        <begin position="519"/>
        <end position="530"/>
    </location>
</feature>
<keyword evidence="14" id="KW-0282">Flagellum</keyword>
<dbReference type="Proteomes" id="UP000242205">
    <property type="component" value="Chromosome"/>
</dbReference>
<evidence type="ECO:0000313" key="14">
    <source>
        <dbReference type="EMBL" id="AUN95533.1"/>
    </source>
</evidence>
<protein>
    <recommendedName>
        <fullName evidence="9">Flagellar M-ring protein</fullName>
    </recommendedName>
</protein>
<name>A0A2I6S8E6_9RHOO</name>
<keyword evidence="6 11" id="KW-1133">Transmembrane helix</keyword>
<reference evidence="14 15" key="1">
    <citation type="submission" date="2018-01" db="EMBL/GenBank/DDBJ databases">
        <authorList>
            <person name="Fu G.-Y."/>
        </authorList>
    </citation>
    <scope>NUCLEOTIDE SEQUENCE [LARGE SCALE GENOMIC DNA]</scope>
    <source>
        <strain evidence="14 15">SY39</strain>
    </source>
</reference>
<keyword evidence="4" id="KW-1003">Cell membrane</keyword>
<evidence type="ECO:0000256" key="3">
    <source>
        <dbReference type="ARBA" id="ARBA00007971"/>
    </source>
</evidence>
<dbReference type="KEGG" id="atw:C0099_11690"/>
<comment type="subcellular location">
    <subcellularLocation>
        <location evidence="1 9">Bacterial flagellum basal body</location>
    </subcellularLocation>
    <subcellularLocation>
        <location evidence="2">Cell membrane</location>
        <topology evidence="2">Multi-pass membrane protein</topology>
    </subcellularLocation>
</comment>
<evidence type="ECO:0000256" key="5">
    <source>
        <dbReference type="ARBA" id="ARBA00022692"/>
    </source>
</evidence>
<dbReference type="Pfam" id="PF08345">
    <property type="entry name" value="YscJ_FliF_C"/>
    <property type="match status" value="1"/>
</dbReference>
<accession>A0A2I6S8E6</accession>
<dbReference type="InterPro" id="IPR000067">
    <property type="entry name" value="FlgMring_FliF"/>
</dbReference>
<dbReference type="InterPro" id="IPR006182">
    <property type="entry name" value="FliF_N_dom"/>
</dbReference>
<dbReference type="InterPro" id="IPR043427">
    <property type="entry name" value="YscJ/FliF"/>
</dbReference>
<dbReference type="Gene3D" id="3.30.300.30">
    <property type="match status" value="1"/>
</dbReference>
<keyword evidence="15" id="KW-1185">Reference proteome</keyword>
<feature type="region of interest" description="Disordered" evidence="10">
    <location>
        <begin position="310"/>
        <end position="380"/>
    </location>
</feature>
<dbReference type="Pfam" id="PF01514">
    <property type="entry name" value="YscJ_FliF"/>
    <property type="match status" value="1"/>
</dbReference>
<dbReference type="EMBL" id="CP025682">
    <property type="protein sequence ID" value="AUN95533.1"/>
    <property type="molecule type" value="Genomic_DNA"/>
</dbReference>
<dbReference type="GO" id="GO:0003774">
    <property type="term" value="F:cytoskeletal motor activity"/>
    <property type="evidence" value="ECO:0007669"/>
    <property type="project" value="InterPro"/>
</dbReference>
<evidence type="ECO:0000256" key="4">
    <source>
        <dbReference type="ARBA" id="ARBA00022475"/>
    </source>
</evidence>
<evidence type="ECO:0000259" key="13">
    <source>
        <dbReference type="Pfam" id="PF08345"/>
    </source>
</evidence>
<evidence type="ECO:0000256" key="10">
    <source>
        <dbReference type="SAM" id="MobiDB-lite"/>
    </source>
</evidence>
<evidence type="ECO:0000256" key="2">
    <source>
        <dbReference type="ARBA" id="ARBA00004651"/>
    </source>
</evidence>
<dbReference type="GO" id="GO:0009431">
    <property type="term" value="C:bacterial-type flagellum basal body, MS ring"/>
    <property type="evidence" value="ECO:0007669"/>
    <property type="project" value="InterPro"/>
</dbReference>
<keyword evidence="14" id="KW-0966">Cell projection</keyword>
<evidence type="ECO:0000259" key="12">
    <source>
        <dbReference type="Pfam" id="PF01514"/>
    </source>
</evidence>
<evidence type="ECO:0000313" key="15">
    <source>
        <dbReference type="Proteomes" id="UP000242205"/>
    </source>
</evidence>
<dbReference type="PANTHER" id="PTHR30046:SF0">
    <property type="entry name" value="FLAGELLAR M-RING PROTEIN"/>
    <property type="match status" value="1"/>
</dbReference>
<dbReference type="PIRSF" id="PIRSF004862">
    <property type="entry name" value="FliF"/>
    <property type="match status" value="1"/>
</dbReference>
<dbReference type="OrthoDB" id="8554211at2"/>
<evidence type="ECO:0000256" key="11">
    <source>
        <dbReference type="SAM" id="Phobius"/>
    </source>
</evidence>
<dbReference type="GO" id="GO:0005886">
    <property type="term" value="C:plasma membrane"/>
    <property type="evidence" value="ECO:0007669"/>
    <property type="project" value="UniProtKB-SubCell"/>
</dbReference>
<dbReference type="AlphaFoldDB" id="A0A2I6S8E6"/>
<sequence>MPLFARACLHAYADNAAIRQCDAQGNPAMAAADTATTASPQQMLQQLNNLSQRQKLAGAAAIALAVALVVGTLLWTRAPDYAVLFANLEERDGGAIVTALQQRNVPYRIGPGGSAIMVPSDRVHDVRLQLAAEGLPKGGLVGFEVMENQRLGVSQFLEQVNYQRALEGELSRTVQSISSVAAARVHLAMPKQSGFLRDEQRPSASVMVSLYPGRVLDGSQIAGIVHLVSSSVPKLSNDDVSVVDQNGDLLTRPPGAGRDAALDATQLSYVRELEATYLRRVEALLEPLVGAGNFRAQVAADVDFSRIEETAESFTPNPAPEQAIRSQQTSEQFSGVAGPGGVPGALTNQPPVPAEAPIVDPDAGEGEDEADNRPVTRNRSATLNYELDRNIQHIRHATGQVRKLSVAVVVRDRTETMPNGQTREVTLTPEQMQRITALVRGAIGFDEARGDVVQISSAPFAAGEVPEPVELPLWKDPEIVEPAKLAAKYLALALALAFAYFGVIRPLMRTLTTPPQPAPGDAAEAGAGTAEGDEGATQEDFMVKLSNKQSQKNFDARLSNAREMAQADPKAVANLIRSWMNPTGNEEKRK</sequence>
<evidence type="ECO:0000256" key="7">
    <source>
        <dbReference type="ARBA" id="ARBA00023136"/>
    </source>
</evidence>
<dbReference type="InterPro" id="IPR045851">
    <property type="entry name" value="AMP-bd_C_sf"/>
</dbReference>
<comment type="function">
    <text evidence="9">The M ring may be actively involved in energy transduction.</text>
</comment>
<dbReference type="PRINTS" id="PR01009">
    <property type="entry name" value="FLGMRINGFLIF"/>
</dbReference>
<evidence type="ECO:0000256" key="6">
    <source>
        <dbReference type="ARBA" id="ARBA00022989"/>
    </source>
</evidence>
<feature type="compositionally biased region" description="Polar residues" evidence="10">
    <location>
        <begin position="324"/>
        <end position="333"/>
    </location>
</feature>